<dbReference type="HOGENOM" id="CLU_2667290_0_0_4"/>
<evidence type="ECO:0000313" key="2">
    <source>
        <dbReference type="EMBL" id="EGF10564.1"/>
    </source>
</evidence>
<evidence type="ECO:0000256" key="1">
    <source>
        <dbReference type="SAM" id="MobiDB-lite"/>
    </source>
</evidence>
<sequence>MTADWQGILKLRFSDGLYPAGRVCGAATHAVSDCREGADALNGRERVRRLGATHPTHALRTTPVFRRPPSRKEAV</sequence>
<organism evidence="2 3">
    <name type="scientific">Neisseria bacilliformis ATCC BAA-1200</name>
    <dbReference type="NCBI Taxonomy" id="888742"/>
    <lineage>
        <taxon>Bacteria</taxon>
        <taxon>Pseudomonadati</taxon>
        <taxon>Pseudomonadota</taxon>
        <taxon>Betaproteobacteria</taxon>
        <taxon>Neisseriales</taxon>
        <taxon>Neisseriaceae</taxon>
        <taxon>Neisseria</taxon>
    </lineage>
</organism>
<proteinExistence type="predicted"/>
<dbReference type="AlphaFoldDB" id="F2BDG8"/>
<dbReference type="EMBL" id="AFAY01000035">
    <property type="protein sequence ID" value="EGF10564.1"/>
    <property type="molecule type" value="Genomic_DNA"/>
</dbReference>
<evidence type="ECO:0000313" key="3">
    <source>
        <dbReference type="Proteomes" id="UP000004105"/>
    </source>
</evidence>
<comment type="caution">
    <text evidence="2">The sequence shown here is derived from an EMBL/GenBank/DDBJ whole genome shotgun (WGS) entry which is preliminary data.</text>
</comment>
<feature type="region of interest" description="Disordered" evidence="1">
    <location>
        <begin position="51"/>
        <end position="75"/>
    </location>
</feature>
<protein>
    <submittedName>
        <fullName evidence="2">Uncharacterized protein</fullName>
    </submittedName>
</protein>
<name>F2BDG8_9NEIS</name>
<gene>
    <name evidence="2" type="ORF">HMPREF9123_1774</name>
</gene>
<reference evidence="2 3" key="1">
    <citation type="submission" date="2011-02" db="EMBL/GenBank/DDBJ databases">
        <authorList>
            <person name="Muzny D."/>
            <person name="Qin X."/>
            <person name="Deng J."/>
            <person name="Jiang H."/>
            <person name="Liu Y."/>
            <person name="Qu J."/>
            <person name="Song X.-Z."/>
            <person name="Zhang L."/>
            <person name="Thornton R."/>
            <person name="Coyle M."/>
            <person name="Francisco L."/>
            <person name="Jackson L."/>
            <person name="Javaid M."/>
            <person name="Korchina V."/>
            <person name="Kovar C."/>
            <person name="Mata R."/>
            <person name="Mathew T."/>
            <person name="Ngo R."/>
            <person name="Nguyen L."/>
            <person name="Nguyen N."/>
            <person name="Okwuonu G."/>
            <person name="Ongeri F."/>
            <person name="Pham C."/>
            <person name="Simmons D."/>
            <person name="Wilczek-Boney K."/>
            <person name="Hale W."/>
            <person name="Jakkamsetti A."/>
            <person name="Pham P."/>
            <person name="Ruth R."/>
            <person name="San Lucas F."/>
            <person name="Warren J."/>
            <person name="Zhang J."/>
            <person name="Zhao Z."/>
            <person name="Zhou C."/>
            <person name="Zhu D."/>
            <person name="Lee S."/>
            <person name="Bess C."/>
            <person name="Blankenburg K."/>
            <person name="Forbes L."/>
            <person name="Fu Q."/>
            <person name="Gubbala S."/>
            <person name="Hirani K."/>
            <person name="Jayaseelan J.C."/>
            <person name="Lara F."/>
            <person name="Munidasa M."/>
            <person name="Palculict T."/>
            <person name="Patil S."/>
            <person name="Pu L.-L."/>
            <person name="Saada N."/>
            <person name="Tang L."/>
            <person name="Weissenberger G."/>
            <person name="Zhu Y."/>
            <person name="Hemphill L."/>
            <person name="Shang Y."/>
            <person name="Youmans B."/>
            <person name="Ayvaz T."/>
            <person name="Ross M."/>
            <person name="Santibanez J."/>
            <person name="Aqrawi P."/>
            <person name="Gross S."/>
            <person name="Joshi V."/>
            <person name="Fowler G."/>
            <person name="Nazareth L."/>
            <person name="Reid J."/>
            <person name="Worley K."/>
            <person name="Petrosino J."/>
            <person name="Highlander S."/>
            <person name="Gibbs R."/>
        </authorList>
    </citation>
    <scope>NUCLEOTIDE SEQUENCE [LARGE SCALE GENOMIC DNA]</scope>
    <source>
        <strain evidence="2 3">ATCC BAA-1200</strain>
    </source>
</reference>
<accession>F2BDG8</accession>
<dbReference type="Proteomes" id="UP000004105">
    <property type="component" value="Unassembled WGS sequence"/>
</dbReference>
<keyword evidence="3" id="KW-1185">Reference proteome</keyword>